<sequence>MIRPVLIASALALAAVLAGCSSTPVVPPAPSTPSIYQSQSRAGATLDRQAAADMISEFRRGNGLGPVRLDPELNRMAEQQAQAMARADRLSHSVAGSLKERIARSGYRNGGMVENIGAGHDTLADAFTGWRSSPPHLRNMLAPGMARMGIAAARAPHSRYEVFWALVMANPADPRPETPPLAMAAPDLRGSVRLPAGLLAR</sequence>
<comment type="caution">
    <text evidence="2">The sequence shown here is derived from an EMBL/GenBank/DDBJ whole genome shotgun (WGS) entry which is preliminary data.</text>
</comment>
<evidence type="ECO:0000313" key="2">
    <source>
        <dbReference type="EMBL" id="GLK76644.1"/>
    </source>
</evidence>
<dbReference type="Proteomes" id="UP001143364">
    <property type="component" value="Unassembled WGS sequence"/>
</dbReference>
<proteinExistence type="predicted"/>
<gene>
    <name evidence="2" type="ORF">GCM10008171_18980</name>
</gene>
<reference evidence="2" key="2">
    <citation type="submission" date="2023-01" db="EMBL/GenBank/DDBJ databases">
        <authorList>
            <person name="Sun Q."/>
            <person name="Evtushenko L."/>
        </authorList>
    </citation>
    <scope>NUCLEOTIDE SEQUENCE</scope>
    <source>
        <strain evidence="2">VKM B-2555</strain>
    </source>
</reference>
<name>A0A9W6N349_9HYPH</name>
<dbReference type="PANTHER" id="PTHR31157:SF1">
    <property type="entry name" value="SCP DOMAIN-CONTAINING PROTEIN"/>
    <property type="match status" value="1"/>
</dbReference>
<dbReference type="EMBL" id="BSFK01000009">
    <property type="protein sequence ID" value="GLK76644.1"/>
    <property type="molecule type" value="Genomic_DNA"/>
</dbReference>
<protein>
    <recommendedName>
        <fullName evidence="1">SCP domain-containing protein</fullName>
    </recommendedName>
</protein>
<evidence type="ECO:0000313" key="3">
    <source>
        <dbReference type="Proteomes" id="UP001143364"/>
    </source>
</evidence>
<dbReference type="RefSeq" id="WP_271204511.1">
    <property type="nucleotide sequence ID" value="NZ_BSFK01000009.1"/>
</dbReference>
<reference evidence="2" key="1">
    <citation type="journal article" date="2014" name="Int. J. Syst. Evol. Microbiol.">
        <title>Complete genome sequence of Corynebacterium casei LMG S-19264T (=DSM 44701T), isolated from a smear-ripened cheese.</title>
        <authorList>
            <consortium name="US DOE Joint Genome Institute (JGI-PGF)"/>
            <person name="Walter F."/>
            <person name="Albersmeier A."/>
            <person name="Kalinowski J."/>
            <person name="Ruckert C."/>
        </authorList>
    </citation>
    <scope>NUCLEOTIDE SEQUENCE</scope>
    <source>
        <strain evidence="2">VKM B-2555</strain>
    </source>
</reference>
<organism evidence="2 3">
    <name type="scientific">Methylopila jiangsuensis</name>
    <dbReference type="NCBI Taxonomy" id="586230"/>
    <lineage>
        <taxon>Bacteria</taxon>
        <taxon>Pseudomonadati</taxon>
        <taxon>Pseudomonadota</taxon>
        <taxon>Alphaproteobacteria</taxon>
        <taxon>Hyphomicrobiales</taxon>
        <taxon>Methylopilaceae</taxon>
        <taxon>Methylopila</taxon>
    </lineage>
</organism>
<dbReference type="CDD" id="cd05379">
    <property type="entry name" value="CAP_bacterial"/>
    <property type="match status" value="1"/>
</dbReference>
<dbReference type="PROSITE" id="PS51257">
    <property type="entry name" value="PROKAR_LIPOPROTEIN"/>
    <property type="match status" value="1"/>
</dbReference>
<dbReference type="Pfam" id="PF00188">
    <property type="entry name" value="CAP"/>
    <property type="match status" value="1"/>
</dbReference>
<dbReference type="SUPFAM" id="SSF55797">
    <property type="entry name" value="PR-1-like"/>
    <property type="match status" value="1"/>
</dbReference>
<evidence type="ECO:0000259" key="1">
    <source>
        <dbReference type="Pfam" id="PF00188"/>
    </source>
</evidence>
<accession>A0A9W6N349</accession>
<feature type="domain" description="SCP" evidence="1">
    <location>
        <begin position="53"/>
        <end position="165"/>
    </location>
</feature>
<dbReference type="Gene3D" id="3.40.33.10">
    <property type="entry name" value="CAP"/>
    <property type="match status" value="1"/>
</dbReference>
<dbReference type="InterPro" id="IPR014044">
    <property type="entry name" value="CAP_dom"/>
</dbReference>
<dbReference type="InterPro" id="IPR035940">
    <property type="entry name" value="CAP_sf"/>
</dbReference>
<keyword evidence="3" id="KW-1185">Reference proteome</keyword>
<dbReference type="PANTHER" id="PTHR31157">
    <property type="entry name" value="SCP DOMAIN-CONTAINING PROTEIN"/>
    <property type="match status" value="1"/>
</dbReference>
<dbReference type="AlphaFoldDB" id="A0A9W6N349"/>